<dbReference type="EMBL" id="QGTR01000007">
    <property type="protein sequence ID" value="PWV97103.1"/>
    <property type="molecule type" value="Genomic_DNA"/>
</dbReference>
<dbReference type="Gene3D" id="1.10.10.10">
    <property type="entry name" value="Winged helix-like DNA-binding domain superfamily/Winged helix DNA-binding domain"/>
    <property type="match status" value="1"/>
</dbReference>
<dbReference type="SUPFAM" id="SSF46785">
    <property type="entry name" value="Winged helix' DNA-binding domain"/>
    <property type="match status" value="1"/>
</dbReference>
<dbReference type="Pfam" id="PF00392">
    <property type="entry name" value="GntR"/>
    <property type="match status" value="1"/>
</dbReference>
<dbReference type="InterPro" id="IPR036390">
    <property type="entry name" value="WH_DNA-bd_sf"/>
</dbReference>
<dbReference type="SMART" id="SM00895">
    <property type="entry name" value="FCD"/>
    <property type="match status" value="1"/>
</dbReference>
<sequence length="232" mass="26029">MAREITGAAEAAGGLLRRPTRLGEEVYGAIYAQLMSLKIPPGGRISVDSLVREFGVSQTPIREALSRLEAQGLVVKTHLIGYSAADQIGRDRLHQLYELRLLLEPFAARRAAIAVTDETIASLEAVDRDMHEKNHEDARLAYGEFARSDGAFHDMIALVSGNALVHETLARLHVHVHLFRLYFHARATTDANEEHARILAAMRRRDPDGAEEAMREHIERSRARFMTIFDRD</sequence>
<evidence type="ECO:0000259" key="4">
    <source>
        <dbReference type="PROSITE" id="PS50949"/>
    </source>
</evidence>
<dbReference type="InterPro" id="IPR036388">
    <property type="entry name" value="WH-like_DNA-bd_sf"/>
</dbReference>
<dbReference type="InterPro" id="IPR008920">
    <property type="entry name" value="TF_FadR/GntR_C"/>
</dbReference>
<proteinExistence type="predicted"/>
<reference evidence="5 6" key="1">
    <citation type="submission" date="2018-05" db="EMBL/GenBank/DDBJ databases">
        <title>Genomic Encyclopedia of Type Strains, Phase IV (KMG-IV): sequencing the most valuable type-strain genomes for metagenomic binning, comparative biology and taxonomic classification.</title>
        <authorList>
            <person name="Goeker M."/>
        </authorList>
    </citation>
    <scope>NUCLEOTIDE SEQUENCE [LARGE SCALE GENOMIC DNA]</scope>
    <source>
        <strain evidence="5 6">DSM 16791</strain>
    </source>
</reference>
<dbReference type="SUPFAM" id="SSF48008">
    <property type="entry name" value="GntR ligand-binding domain-like"/>
    <property type="match status" value="1"/>
</dbReference>
<keyword evidence="3" id="KW-0804">Transcription</keyword>
<dbReference type="Gene3D" id="1.20.120.530">
    <property type="entry name" value="GntR ligand-binding domain-like"/>
    <property type="match status" value="1"/>
</dbReference>
<evidence type="ECO:0000313" key="6">
    <source>
        <dbReference type="Proteomes" id="UP000246352"/>
    </source>
</evidence>
<name>A0A317PF70_9HYPH</name>
<dbReference type="Proteomes" id="UP000246352">
    <property type="component" value="Unassembled WGS sequence"/>
</dbReference>
<dbReference type="PANTHER" id="PTHR43537:SF24">
    <property type="entry name" value="GLUCONATE OPERON TRANSCRIPTIONAL REPRESSOR"/>
    <property type="match status" value="1"/>
</dbReference>
<dbReference type="GO" id="GO:0003700">
    <property type="term" value="F:DNA-binding transcription factor activity"/>
    <property type="evidence" value="ECO:0007669"/>
    <property type="project" value="InterPro"/>
</dbReference>
<evidence type="ECO:0000256" key="1">
    <source>
        <dbReference type="ARBA" id="ARBA00023015"/>
    </source>
</evidence>
<dbReference type="Pfam" id="PF07729">
    <property type="entry name" value="FCD"/>
    <property type="match status" value="1"/>
</dbReference>
<gene>
    <name evidence="5" type="ORF">DFR52_10714</name>
</gene>
<dbReference type="PROSITE" id="PS50949">
    <property type="entry name" value="HTH_GNTR"/>
    <property type="match status" value="1"/>
</dbReference>
<evidence type="ECO:0000256" key="3">
    <source>
        <dbReference type="ARBA" id="ARBA00023163"/>
    </source>
</evidence>
<organism evidence="5 6">
    <name type="scientific">Hoeflea marina</name>
    <dbReference type="NCBI Taxonomy" id="274592"/>
    <lineage>
        <taxon>Bacteria</taxon>
        <taxon>Pseudomonadati</taxon>
        <taxon>Pseudomonadota</taxon>
        <taxon>Alphaproteobacteria</taxon>
        <taxon>Hyphomicrobiales</taxon>
        <taxon>Rhizobiaceae</taxon>
        <taxon>Hoeflea</taxon>
    </lineage>
</organism>
<evidence type="ECO:0000256" key="2">
    <source>
        <dbReference type="ARBA" id="ARBA00023125"/>
    </source>
</evidence>
<comment type="caution">
    <text evidence="5">The sequence shown here is derived from an EMBL/GenBank/DDBJ whole genome shotgun (WGS) entry which is preliminary data.</text>
</comment>
<feature type="domain" description="HTH gntR-type" evidence="4">
    <location>
        <begin position="20"/>
        <end position="87"/>
    </location>
</feature>
<dbReference type="GO" id="GO:0003677">
    <property type="term" value="F:DNA binding"/>
    <property type="evidence" value="ECO:0007669"/>
    <property type="project" value="UniProtKB-KW"/>
</dbReference>
<dbReference type="InterPro" id="IPR011711">
    <property type="entry name" value="GntR_C"/>
</dbReference>
<protein>
    <submittedName>
        <fullName evidence="5">GntR family transcriptional regulator</fullName>
    </submittedName>
</protein>
<dbReference type="InterPro" id="IPR000524">
    <property type="entry name" value="Tscrpt_reg_HTH_GntR"/>
</dbReference>
<dbReference type="RefSeq" id="WP_110034160.1">
    <property type="nucleotide sequence ID" value="NZ_QGTR01000007.1"/>
</dbReference>
<keyword evidence="6" id="KW-1185">Reference proteome</keyword>
<dbReference type="OrthoDB" id="9789310at2"/>
<dbReference type="PANTHER" id="PTHR43537">
    <property type="entry name" value="TRANSCRIPTIONAL REGULATOR, GNTR FAMILY"/>
    <property type="match status" value="1"/>
</dbReference>
<accession>A0A317PF70</accession>
<dbReference type="AlphaFoldDB" id="A0A317PF70"/>
<keyword evidence="2" id="KW-0238">DNA-binding</keyword>
<evidence type="ECO:0000313" key="5">
    <source>
        <dbReference type="EMBL" id="PWV97103.1"/>
    </source>
</evidence>
<dbReference type="SMART" id="SM00345">
    <property type="entry name" value="HTH_GNTR"/>
    <property type="match status" value="1"/>
</dbReference>
<keyword evidence="1" id="KW-0805">Transcription regulation</keyword>